<comment type="caution">
    <text evidence="12">The sequence shown here is derived from an EMBL/GenBank/DDBJ whole genome shotgun (WGS) entry which is preliminary data.</text>
</comment>
<feature type="domain" description="MANSC" evidence="11">
    <location>
        <begin position="46"/>
        <end position="125"/>
    </location>
</feature>
<dbReference type="CDD" id="cd00146">
    <property type="entry name" value="PKD"/>
    <property type="match status" value="4"/>
</dbReference>
<dbReference type="InterPro" id="IPR003961">
    <property type="entry name" value="FN3_dom"/>
</dbReference>
<keyword evidence="8" id="KW-0325">Glycoprotein</keyword>
<keyword evidence="6 10" id="KW-1133">Transmembrane helix</keyword>
<evidence type="ECO:0000256" key="7">
    <source>
        <dbReference type="ARBA" id="ARBA00023136"/>
    </source>
</evidence>
<dbReference type="Pfam" id="PF23597">
    <property type="entry name" value="KIAA0319_N"/>
    <property type="match status" value="1"/>
</dbReference>
<evidence type="ECO:0000256" key="6">
    <source>
        <dbReference type="ARBA" id="ARBA00022989"/>
    </source>
</evidence>
<dbReference type="PROSITE" id="PS50986">
    <property type="entry name" value="MANSC"/>
    <property type="match status" value="1"/>
</dbReference>
<evidence type="ECO:0000256" key="5">
    <source>
        <dbReference type="ARBA" id="ARBA00022737"/>
    </source>
</evidence>
<dbReference type="InterPro" id="IPR029865">
    <property type="entry name" value="KIAA0319-like"/>
</dbReference>
<evidence type="ECO:0000259" key="11">
    <source>
        <dbReference type="PROSITE" id="PS50986"/>
    </source>
</evidence>
<dbReference type="FunFam" id="2.60.40.10:FF:000257">
    <property type="entry name" value="Dyslexia-associated protein KIAA0319-like"/>
    <property type="match status" value="1"/>
</dbReference>
<evidence type="ECO:0000256" key="8">
    <source>
        <dbReference type="ARBA" id="ARBA00023180"/>
    </source>
</evidence>
<protein>
    <recommendedName>
        <fullName evidence="11">MANSC domain-containing protein</fullName>
    </recommendedName>
</protein>
<dbReference type="SMART" id="SM00181">
    <property type="entry name" value="EGF"/>
    <property type="match status" value="2"/>
</dbReference>
<dbReference type="SMART" id="SM00060">
    <property type="entry name" value="FN3"/>
    <property type="match status" value="2"/>
</dbReference>
<accession>A0AAV7XAG1</accession>
<keyword evidence="5" id="KW-0677">Repeat</keyword>
<name>A0AAV7XAG1_9NEOP</name>
<dbReference type="InterPro" id="IPR035986">
    <property type="entry name" value="PKD_dom_sf"/>
</dbReference>
<feature type="transmembrane region" description="Helical" evidence="10">
    <location>
        <begin position="21"/>
        <end position="39"/>
    </location>
</feature>
<dbReference type="EMBL" id="JAPTSV010000012">
    <property type="protein sequence ID" value="KAJ1521883.1"/>
    <property type="molecule type" value="Genomic_DNA"/>
</dbReference>
<keyword evidence="2" id="KW-1003">Cell membrane</keyword>
<evidence type="ECO:0000313" key="12">
    <source>
        <dbReference type="EMBL" id="KAJ1521883.1"/>
    </source>
</evidence>
<feature type="region of interest" description="Disordered" evidence="9">
    <location>
        <begin position="261"/>
        <end position="285"/>
    </location>
</feature>
<evidence type="ECO:0000256" key="3">
    <source>
        <dbReference type="ARBA" id="ARBA00022692"/>
    </source>
</evidence>
<dbReference type="InterPro" id="IPR011106">
    <property type="entry name" value="MANSC_N"/>
</dbReference>
<sequence length="1021" mass="112609">MSKVEKMAANERWQSFFNTQVILLAVMLLPNFLGCYSYYMPQCPQLYSKVFYDAIPRNGTSAGYFQEQGEEEGSSIKNCITACCLQSDCNIILYVTKEKSATCYLVNCTTSDGCLPKHSDPKLDTSTSIALIRPVNVEDGPWSSMLPESQENSNSYQPDPYMASADEDETIYNDAPTPCEVGLDVNCGENEVCLSPRKHSRSGICICVRGFIRNSDGDCIISRSNNMLSRLSPQSSTQFLDSQVASDPSFKQMFLEGGSSLLRPSDVNEQSPPAPPLSSSSTPKPMRTITVSAVNKVVQLPENKVKLSAYTVPLEKDGEHFNYEWVLLSKPGGADNTGTMNNKNGATVELSNLSEGLYTFNVSVRAQDAFGSTLVNVTVLPPKRFNQLPVVIVTPVSQIVKSPNHGAVLDGSSSTDDEKIVKWHWELQQGPLNYTFQLQDVPTLQLDNLYQPGNYTFKLTVTDSDGATNSTTANITVVASKDYPPEANAGADIIVHLPQNNVTLNGSLSSDDHGITSWEWTKGPSDQNKAVDMQNTRTPFLQLSNLELGMYTFTLKVMDTSNQSSEAVVHVFVKPPTSNPPVVNIGPNVTVSLPQNWAPLDASKSTDDNKIVGWKWEEVKRPPGSNAVAFSTPTKPQTNVTDLTKGEYEIRVTVTDENNNNASASVFVIVTQNQNAPPKANAGGDQTVILPASVVVLNGSQSSDDLGIVNWKWTRESNSLAIGRILGTSDTTPILLLTDVVPGRYVFRLQVMDEQGSSSEDTVSVIVKPDPLRFQLVELTLNIVGEQLTKSQEDSLRLKLSLLLKDNPVIRVRELREEHYSGRAQMIFYVEDKADKSIIPGPLVVSTLKAKLEQDVGLLELSVADIQTEICQNNCSGHGVCDKVSRLCLCEAFWMQNLFRKYFGDNESNCDWSILYVIIGLFLTVLVLISMMWGLICLCQKVFSPRKLKVRKRYTPVDSAEEDSSLMIPKYSQGTMFTDSDTDSDVVFENQRGKLINGDILNGYHQKNNKNGIKMGRRIKT</sequence>
<comment type="subcellular location">
    <subcellularLocation>
        <location evidence="1">Cell membrane</location>
    </subcellularLocation>
</comment>
<dbReference type="GO" id="GO:0031410">
    <property type="term" value="C:cytoplasmic vesicle"/>
    <property type="evidence" value="ECO:0007669"/>
    <property type="project" value="TreeGrafter"/>
</dbReference>
<dbReference type="SMART" id="SM00089">
    <property type="entry name" value="PKD"/>
    <property type="match status" value="5"/>
</dbReference>
<dbReference type="SMART" id="SM00765">
    <property type="entry name" value="MANEC"/>
    <property type="match status" value="1"/>
</dbReference>
<evidence type="ECO:0000313" key="13">
    <source>
        <dbReference type="Proteomes" id="UP001075354"/>
    </source>
</evidence>
<keyword evidence="7 10" id="KW-0472">Membrane</keyword>
<evidence type="ECO:0000256" key="9">
    <source>
        <dbReference type="SAM" id="MobiDB-lite"/>
    </source>
</evidence>
<dbReference type="InterPro" id="IPR022409">
    <property type="entry name" value="PKD/Chitinase_dom"/>
</dbReference>
<keyword evidence="13" id="KW-1185">Reference proteome</keyword>
<evidence type="ECO:0000256" key="10">
    <source>
        <dbReference type="SAM" id="Phobius"/>
    </source>
</evidence>
<evidence type="ECO:0000256" key="1">
    <source>
        <dbReference type="ARBA" id="ARBA00004236"/>
    </source>
</evidence>
<dbReference type="FunFam" id="2.60.40.10:FF:001655">
    <property type="entry name" value="Blast:Dyslexia-associated protein KIAA0319"/>
    <property type="match status" value="1"/>
</dbReference>
<dbReference type="PANTHER" id="PTHR46182">
    <property type="entry name" value="FI19480P1"/>
    <property type="match status" value="1"/>
</dbReference>
<dbReference type="GO" id="GO:0005886">
    <property type="term" value="C:plasma membrane"/>
    <property type="evidence" value="ECO:0007669"/>
    <property type="project" value="UniProtKB-SubCell"/>
</dbReference>
<feature type="transmembrane region" description="Helical" evidence="10">
    <location>
        <begin position="914"/>
        <end position="943"/>
    </location>
</feature>
<dbReference type="InterPro" id="IPR056502">
    <property type="entry name" value="KIAA0319-like_C"/>
</dbReference>
<dbReference type="SUPFAM" id="SSF49299">
    <property type="entry name" value="PKD domain"/>
    <property type="match status" value="4"/>
</dbReference>
<dbReference type="InterPro" id="IPR013783">
    <property type="entry name" value="Ig-like_fold"/>
</dbReference>
<dbReference type="InterPro" id="IPR013980">
    <property type="entry name" value="MANSC_dom"/>
</dbReference>
<dbReference type="FunFam" id="2.60.40.10:FF:000061">
    <property type="entry name" value="Dyslexia-associated protein KIAA0319 homolog"/>
    <property type="match status" value="2"/>
</dbReference>
<evidence type="ECO:0000256" key="2">
    <source>
        <dbReference type="ARBA" id="ARBA00022475"/>
    </source>
</evidence>
<dbReference type="Pfam" id="PF22352">
    <property type="entry name" value="K319L-like_PKD"/>
    <property type="match status" value="5"/>
</dbReference>
<dbReference type="Gene3D" id="2.60.40.10">
    <property type="entry name" value="Immunoglobulins"/>
    <property type="match status" value="5"/>
</dbReference>
<dbReference type="PANTHER" id="PTHR46182:SF2">
    <property type="entry name" value="FI19480P1"/>
    <property type="match status" value="1"/>
</dbReference>
<reference evidence="12" key="1">
    <citation type="submission" date="2022-12" db="EMBL/GenBank/DDBJ databases">
        <title>Chromosome-level genome assembly of the bean flower thrips Megalurothrips usitatus.</title>
        <authorList>
            <person name="Ma L."/>
            <person name="Liu Q."/>
            <person name="Li H."/>
            <person name="Cai W."/>
        </authorList>
    </citation>
    <scope>NUCLEOTIDE SEQUENCE</scope>
    <source>
        <strain evidence="12">Cailab_2022a</strain>
    </source>
</reference>
<gene>
    <name evidence="12" type="ORF">ONE63_002221</name>
</gene>
<organism evidence="12 13">
    <name type="scientific">Megalurothrips usitatus</name>
    <name type="common">bean blossom thrips</name>
    <dbReference type="NCBI Taxonomy" id="439358"/>
    <lineage>
        <taxon>Eukaryota</taxon>
        <taxon>Metazoa</taxon>
        <taxon>Ecdysozoa</taxon>
        <taxon>Arthropoda</taxon>
        <taxon>Hexapoda</taxon>
        <taxon>Insecta</taxon>
        <taxon>Pterygota</taxon>
        <taxon>Neoptera</taxon>
        <taxon>Paraneoptera</taxon>
        <taxon>Thysanoptera</taxon>
        <taxon>Terebrantia</taxon>
        <taxon>Thripoidea</taxon>
        <taxon>Thripidae</taxon>
        <taxon>Megalurothrips</taxon>
    </lineage>
</organism>
<dbReference type="GO" id="GO:0001764">
    <property type="term" value="P:neuron migration"/>
    <property type="evidence" value="ECO:0007669"/>
    <property type="project" value="TreeGrafter"/>
</dbReference>
<keyword evidence="4" id="KW-0732">Signal</keyword>
<dbReference type="InterPro" id="IPR000742">
    <property type="entry name" value="EGF"/>
</dbReference>
<dbReference type="Proteomes" id="UP001075354">
    <property type="component" value="Chromosome 12"/>
</dbReference>
<keyword evidence="3 10" id="KW-0812">Transmembrane</keyword>
<evidence type="ECO:0000256" key="4">
    <source>
        <dbReference type="ARBA" id="ARBA00022729"/>
    </source>
</evidence>
<dbReference type="AlphaFoldDB" id="A0AAV7XAG1"/>
<dbReference type="Pfam" id="PF23620">
    <property type="entry name" value="KIAA0319"/>
    <property type="match status" value="1"/>
</dbReference>
<proteinExistence type="predicted"/>